<feature type="region of interest" description="Disordered" evidence="1">
    <location>
        <begin position="39"/>
        <end position="59"/>
    </location>
</feature>
<feature type="compositionally biased region" description="Basic residues" evidence="1">
    <location>
        <begin position="102"/>
        <end position="116"/>
    </location>
</feature>
<evidence type="ECO:0000313" key="2">
    <source>
        <dbReference type="EMBL" id="CAI4018978.1"/>
    </source>
</evidence>
<organism evidence="2">
    <name type="scientific">Cladocopium goreaui</name>
    <dbReference type="NCBI Taxonomy" id="2562237"/>
    <lineage>
        <taxon>Eukaryota</taxon>
        <taxon>Sar</taxon>
        <taxon>Alveolata</taxon>
        <taxon>Dinophyceae</taxon>
        <taxon>Suessiales</taxon>
        <taxon>Symbiodiniaceae</taxon>
        <taxon>Cladocopium</taxon>
    </lineage>
</organism>
<evidence type="ECO:0000313" key="3">
    <source>
        <dbReference type="EMBL" id="CAL4806290.1"/>
    </source>
</evidence>
<feature type="compositionally biased region" description="Basic and acidic residues" evidence="1">
    <location>
        <begin position="149"/>
        <end position="184"/>
    </location>
</feature>
<feature type="compositionally biased region" description="Basic and acidic residues" evidence="1">
    <location>
        <begin position="39"/>
        <end position="53"/>
    </location>
</feature>
<comment type="caution">
    <text evidence="2">The sequence shown here is derived from an EMBL/GenBank/DDBJ whole genome shotgun (WGS) entry which is preliminary data.</text>
</comment>
<sequence length="207" mass="24196">MKVKSSERRHGARVWLTKHQLTMKYGSEQIANEIIKAKRDDPQIFEEQSKPHPDAPQSEELRLWLVWDSEGISEFEDRALEEIYQSIDDSDSEDEDSDDRRKSKKKRGKDKKRKRHSSSDEKSDSAISVSSESSTKKKKKKSKGKKAAKKETKEKKENRLQKEKEKHEKDELREKEKKEKEQIGKAKKASLNQPTLPWCCAVKNPVY</sequence>
<dbReference type="AlphaFoldDB" id="A0A9P1GQ52"/>
<protein>
    <submittedName>
        <fullName evidence="3">Neurofilament heavy polypeptide</fullName>
    </submittedName>
</protein>
<reference evidence="2" key="1">
    <citation type="submission" date="2022-10" db="EMBL/GenBank/DDBJ databases">
        <authorList>
            <person name="Chen Y."/>
            <person name="Dougan E. K."/>
            <person name="Chan C."/>
            <person name="Rhodes N."/>
            <person name="Thang M."/>
        </authorList>
    </citation>
    <scope>NUCLEOTIDE SEQUENCE</scope>
</reference>
<evidence type="ECO:0000313" key="4">
    <source>
        <dbReference type="Proteomes" id="UP001152797"/>
    </source>
</evidence>
<dbReference type="EMBL" id="CAMXCT030006724">
    <property type="protein sequence ID" value="CAL4806290.1"/>
    <property type="molecule type" value="Genomic_DNA"/>
</dbReference>
<gene>
    <name evidence="2" type="ORF">C1SCF055_LOCUS43507</name>
</gene>
<proteinExistence type="predicted"/>
<dbReference type="EMBL" id="CAMXCT010006724">
    <property type="protein sequence ID" value="CAI4018978.1"/>
    <property type="molecule type" value="Genomic_DNA"/>
</dbReference>
<dbReference type="EMBL" id="CAMXCT020006724">
    <property type="protein sequence ID" value="CAL1172353.1"/>
    <property type="molecule type" value="Genomic_DNA"/>
</dbReference>
<keyword evidence="4" id="KW-1185">Reference proteome</keyword>
<accession>A0A9P1GQ52</accession>
<feature type="region of interest" description="Disordered" evidence="1">
    <location>
        <begin position="83"/>
        <end position="192"/>
    </location>
</feature>
<dbReference type="Proteomes" id="UP001152797">
    <property type="component" value="Unassembled WGS sequence"/>
</dbReference>
<evidence type="ECO:0000256" key="1">
    <source>
        <dbReference type="SAM" id="MobiDB-lite"/>
    </source>
</evidence>
<feature type="compositionally biased region" description="Acidic residues" evidence="1">
    <location>
        <begin position="88"/>
        <end position="97"/>
    </location>
</feature>
<feature type="compositionally biased region" description="Basic residues" evidence="1">
    <location>
        <begin position="136"/>
        <end position="148"/>
    </location>
</feature>
<name>A0A9P1GQ52_9DINO</name>
<reference evidence="3 4" key="2">
    <citation type="submission" date="2024-05" db="EMBL/GenBank/DDBJ databases">
        <authorList>
            <person name="Chen Y."/>
            <person name="Shah S."/>
            <person name="Dougan E. K."/>
            <person name="Thang M."/>
            <person name="Chan C."/>
        </authorList>
    </citation>
    <scope>NUCLEOTIDE SEQUENCE [LARGE SCALE GENOMIC DNA]</scope>
</reference>